<accession>A0A1T4WRK2</accession>
<dbReference type="CDD" id="cd07473">
    <property type="entry name" value="Peptidases_S8_Subtilisin_like"/>
    <property type="match status" value="1"/>
</dbReference>
<dbReference type="SUPFAM" id="SSF52743">
    <property type="entry name" value="Subtilisin-like"/>
    <property type="match status" value="1"/>
</dbReference>
<dbReference type="InterPro" id="IPR023827">
    <property type="entry name" value="Peptidase_S8_Asp-AS"/>
</dbReference>
<comment type="similarity">
    <text evidence="1 8 9">Belongs to the peptidase S8 family.</text>
</comment>
<feature type="active site" description="Charge relay system" evidence="7 8">
    <location>
        <position position="222"/>
    </location>
</feature>
<dbReference type="InterPro" id="IPR050131">
    <property type="entry name" value="Peptidase_S8_subtilisin-like"/>
</dbReference>
<feature type="active site" description="Charge relay system" evidence="7 8">
    <location>
        <position position="167"/>
    </location>
</feature>
<dbReference type="InterPro" id="IPR013783">
    <property type="entry name" value="Ig-like_fold"/>
</dbReference>
<dbReference type="InterPro" id="IPR003137">
    <property type="entry name" value="PA_domain"/>
</dbReference>
<dbReference type="Pfam" id="PF05345">
    <property type="entry name" value="He_PIG"/>
    <property type="match status" value="4"/>
</dbReference>
<dbReference type="OrthoDB" id="9765693at2"/>
<keyword evidence="14" id="KW-1185">Reference proteome</keyword>
<dbReference type="PROSITE" id="PS00138">
    <property type="entry name" value="SUBTILASE_SER"/>
    <property type="match status" value="1"/>
</dbReference>
<dbReference type="PRINTS" id="PR00723">
    <property type="entry name" value="SUBTILISIN"/>
</dbReference>
<keyword evidence="2" id="KW-0964">Secreted</keyword>
<dbReference type="PANTHER" id="PTHR43806">
    <property type="entry name" value="PEPTIDASE S8"/>
    <property type="match status" value="1"/>
</dbReference>
<dbReference type="Pfam" id="PF02225">
    <property type="entry name" value="PA"/>
    <property type="match status" value="1"/>
</dbReference>
<dbReference type="InterPro" id="IPR015919">
    <property type="entry name" value="Cadherin-like_sf"/>
</dbReference>
<dbReference type="PROSITE" id="PS51892">
    <property type="entry name" value="SUBTILASE"/>
    <property type="match status" value="1"/>
</dbReference>
<feature type="active site" description="Charge relay system" evidence="7 8">
    <location>
        <position position="506"/>
    </location>
</feature>
<protein>
    <submittedName>
        <fullName evidence="13">Putative Ig domain-containing protein</fullName>
    </submittedName>
</protein>
<dbReference type="SUPFAM" id="SSF49313">
    <property type="entry name" value="Cadherin-like"/>
    <property type="match status" value="3"/>
</dbReference>
<evidence type="ECO:0000259" key="12">
    <source>
        <dbReference type="Pfam" id="PF22148"/>
    </source>
</evidence>
<evidence type="ECO:0000256" key="6">
    <source>
        <dbReference type="ARBA" id="ARBA00022825"/>
    </source>
</evidence>
<sequence>MSRPPLVHHLILGICIQCFAWMLLPLHAQEPKDYVEGEVLVTFKASATEQTAETALKRKSLRFTRRFDRISRMRGKPMGLVRNRDKTTQALIEELKADPTVETVEPNYLRYINALPNDTRFNELWALKNTGQTVNQVTGISGADVSYEAAWSKGREISETVVVGVIDTGVEYVHPDLLPRMWTNAGEIPGNGIDDDHNGYKDDYYGFDFVGGDANVLDSGEHGTHVSGTIGAQGNNNQGVIGINDRVQIMALKVSADGDTMSTSAVVDAIEYSIAMKQRGVPILALNASYGGSSFSNAERNAIASAGSAGIILCAAAGNDSKDNNNNASYPASYNLNNIITVAATDQNDALASFSNYGSTSVDIAAPGKNILSTVPTVEIQVGNKTYEAERMAYSGRVVGLSGQIVYCGIGNPADFPSGMSGKIALIERGSLFFYEKVANAQAAGAAAAIIYNNVSGSFGGTLQNSDDWIPAVSISRADGLAIKGALPTSGSMSPGIGFSFLDGTSMAAPQVTGAVAFAAMNFPNETVTQRVQRILKSVDVKSSLQGKIITGGRLNLQKIVDATLDGIPDWLALDLPIENAALLPGSLIHQPYNESIIATQGTAPYTFRLTNGSPPAGLSLSSSGVLSGTPTEAGQFTFTVLVADSSGKTGGKAFTLYIAAEPLQVTSTETLPSGTTEGPYNVTLSATGGSAPYTWTLSEGSLPEGITLSSNGVLSGLPLSTSSSTFTVKVEDAGMMVDEQELSLTILQSPITVLTESTLTYGIKSLLYTLNMEAEGGTPPYTWTRYSGNLPSGLGLNSNGTLTGKPTTPGTYQFRLLVEDDVGITTSRQFSLTIRSVYTAPTMNPLNLGSTYVGADYSATLTASDYPTSFKVTGLPKGLKYSSKTGVISGRPQQHGDFTVVATAKNPGGTSAEESALLTIRALDEEWIGSFTGIIHRDDAMPQSLGSRFTLTTTSLGAYTLKVTTGTSSKSAKGYLVEAAPQIRVSIQDQPLELTLDPVTELITGTHGNATVEGWRIPWHAKMKPASSFIGYYSAALNPITDQGLGNAAIPQGSSYFTMNVKTSGIASITGRSATGDKLTSSMGLGPIGQAYLYQSLYKNKGSLLSTFDTNAGALESAEDNTLTGSASWLKPSDTSRLYPAGFGPTPLTLKGGYLALKSSGSIAHGLPVTGSADLIFDEAGLSSSDTDPNILDFDFTAAFVPVLPALNPAHTALKINKASGAVTGSFTLIEEDSGLKRKVSFQGIVVPQAQAGVKAQGYFLLPQIPATGQKANTTSILSGGFQIQQGLNEE</sequence>
<feature type="domain" description="PA" evidence="11">
    <location>
        <begin position="402"/>
        <end position="483"/>
    </location>
</feature>
<dbReference type="Gene3D" id="2.60.40.10">
    <property type="entry name" value="Immunoglobulins"/>
    <property type="match status" value="4"/>
</dbReference>
<dbReference type="PANTHER" id="PTHR43806:SF11">
    <property type="entry name" value="CEREVISIN-RELATED"/>
    <property type="match status" value="1"/>
</dbReference>
<dbReference type="GO" id="GO:0016020">
    <property type="term" value="C:membrane"/>
    <property type="evidence" value="ECO:0007669"/>
    <property type="project" value="InterPro"/>
</dbReference>
<evidence type="ECO:0000259" key="10">
    <source>
        <dbReference type="Pfam" id="PF00082"/>
    </source>
</evidence>
<feature type="domain" description="Fervidolysin-like N-terminal prodomain" evidence="12">
    <location>
        <begin position="28"/>
        <end position="107"/>
    </location>
</feature>
<evidence type="ECO:0000256" key="9">
    <source>
        <dbReference type="RuleBase" id="RU003355"/>
    </source>
</evidence>
<dbReference type="InterPro" id="IPR023828">
    <property type="entry name" value="Peptidase_S8_Ser-AS"/>
</dbReference>
<keyword evidence="4" id="KW-0732">Signal</keyword>
<dbReference type="STRING" id="48467.SAMN02745166_00554"/>
<dbReference type="Gene3D" id="3.50.30.30">
    <property type="match status" value="1"/>
</dbReference>
<dbReference type="GO" id="GO:0006508">
    <property type="term" value="P:proteolysis"/>
    <property type="evidence" value="ECO:0007669"/>
    <property type="project" value="UniProtKB-KW"/>
</dbReference>
<keyword evidence="6 8" id="KW-0720">Serine protease</keyword>
<dbReference type="InterPro" id="IPR034204">
    <property type="entry name" value="PfSUB1-like_cat_dom"/>
</dbReference>
<evidence type="ECO:0000256" key="5">
    <source>
        <dbReference type="ARBA" id="ARBA00022801"/>
    </source>
</evidence>
<evidence type="ECO:0000256" key="3">
    <source>
        <dbReference type="ARBA" id="ARBA00022670"/>
    </source>
</evidence>
<dbReference type="Pfam" id="PF22148">
    <property type="entry name" value="Fervidolysin_NPro-like"/>
    <property type="match status" value="1"/>
</dbReference>
<evidence type="ECO:0000313" key="14">
    <source>
        <dbReference type="Proteomes" id="UP000190774"/>
    </source>
</evidence>
<organism evidence="13 14">
    <name type="scientific">Prosthecobacter debontii</name>
    <dbReference type="NCBI Taxonomy" id="48467"/>
    <lineage>
        <taxon>Bacteria</taxon>
        <taxon>Pseudomonadati</taxon>
        <taxon>Verrucomicrobiota</taxon>
        <taxon>Verrucomicrobiia</taxon>
        <taxon>Verrucomicrobiales</taxon>
        <taxon>Verrucomicrobiaceae</taxon>
        <taxon>Prosthecobacter</taxon>
    </lineage>
</organism>
<evidence type="ECO:0000259" key="11">
    <source>
        <dbReference type="Pfam" id="PF02225"/>
    </source>
</evidence>
<dbReference type="Proteomes" id="UP000190774">
    <property type="component" value="Unassembled WGS sequence"/>
</dbReference>
<dbReference type="EMBL" id="FUYE01000002">
    <property type="protein sequence ID" value="SKA79879.1"/>
    <property type="molecule type" value="Genomic_DNA"/>
</dbReference>
<dbReference type="Gene3D" id="3.40.50.200">
    <property type="entry name" value="Peptidase S8/S53 domain"/>
    <property type="match status" value="1"/>
</dbReference>
<proteinExistence type="inferred from homology"/>
<keyword evidence="2" id="KW-0134">Cell wall</keyword>
<evidence type="ECO:0000256" key="7">
    <source>
        <dbReference type="PIRSR" id="PIRSR615500-1"/>
    </source>
</evidence>
<gene>
    <name evidence="13" type="ORF">SAMN02745166_00554</name>
</gene>
<evidence type="ECO:0000256" key="1">
    <source>
        <dbReference type="ARBA" id="ARBA00011073"/>
    </source>
</evidence>
<keyword evidence="3 8" id="KW-0645">Protease</keyword>
<dbReference type="PROSITE" id="PS00136">
    <property type="entry name" value="SUBTILASE_ASP"/>
    <property type="match status" value="1"/>
</dbReference>
<dbReference type="RefSeq" id="WP_078811786.1">
    <property type="nucleotide sequence ID" value="NZ_FUYE01000002.1"/>
</dbReference>
<dbReference type="InterPro" id="IPR036852">
    <property type="entry name" value="Peptidase_S8/S53_dom_sf"/>
</dbReference>
<evidence type="ECO:0000256" key="2">
    <source>
        <dbReference type="ARBA" id="ARBA00022512"/>
    </source>
</evidence>
<dbReference type="GO" id="GO:0004252">
    <property type="term" value="F:serine-type endopeptidase activity"/>
    <property type="evidence" value="ECO:0007669"/>
    <property type="project" value="UniProtKB-UniRule"/>
</dbReference>
<dbReference type="PROSITE" id="PS00137">
    <property type="entry name" value="SUBTILASE_HIS"/>
    <property type="match status" value="1"/>
</dbReference>
<name>A0A1T4WRK2_9BACT</name>
<dbReference type="InterPro" id="IPR015500">
    <property type="entry name" value="Peptidase_S8_subtilisin-rel"/>
</dbReference>
<evidence type="ECO:0000256" key="4">
    <source>
        <dbReference type="ARBA" id="ARBA00022729"/>
    </source>
</evidence>
<reference evidence="14" key="1">
    <citation type="submission" date="2017-02" db="EMBL/GenBank/DDBJ databases">
        <authorList>
            <person name="Varghese N."/>
            <person name="Submissions S."/>
        </authorList>
    </citation>
    <scope>NUCLEOTIDE SEQUENCE [LARGE SCALE GENOMIC DNA]</scope>
    <source>
        <strain evidence="14">ATCC 700200</strain>
    </source>
</reference>
<dbReference type="InterPro" id="IPR022398">
    <property type="entry name" value="Peptidase_S8_His-AS"/>
</dbReference>
<keyword evidence="5 8" id="KW-0378">Hydrolase</keyword>
<dbReference type="GO" id="GO:0005509">
    <property type="term" value="F:calcium ion binding"/>
    <property type="evidence" value="ECO:0007669"/>
    <property type="project" value="InterPro"/>
</dbReference>
<evidence type="ECO:0000256" key="8">
    <source>
        <dbReference type="PROSITE-ProRule" id="PRU01240"/>
    </source>
</evidence>
<feature type="domain" description="Peptidase S8/S53" evidence="10">
    <location>
        <begin position="160"/>
        <end position="389"/>
    </location>
</feature>
<evidence type="ECO:0000313" key="13">
    <source>
        <dbReference type="EMBL" id="SKA79879.1"/>
    </source>
</evidence>
<dbReference type="Pfam" id="PF00082">
    <property type="entry name" value="Peptidase_S8"/>
    <property type="match status" value="1"/>
</dbReference>
<dbReference type="InterPro" id="IPR000209">
    <property type="entry name" value="Peptidase_S8/S53_dom"/>
</dbReference>
<dbReference type="InterPro" id="IPR054399">
    <property type="entry name" value="Fervidolysin-like_N_prodom"/>
</dbReference>